<dbReference type="GO" id="GO:0003697">
    <property type="term" value="F:single-stranded DNA binding"/>
    <property type="evidence" value="ECO:0007669"/>
    <property type="project" value="InterPro"/>
</dbReference>
<dbReference type="Gene3D" id="3.90.1680.10">
    <property type="entry name" value="SOS response associated peptidase-like"/>
    <property type="match status" value="1"/>
</dbReference>
<keyword evidence="6" id="KW-0238">DNA-binding</keyword>
<keyword evidence="3" id="KW-0227">DNA damage</keyword>
<evidence type="ECO:0000256" key="6">
    <source>
        <dbReference type="ARBA" id="ARBA00023125"/>
    </source>
</evidence>
<proteinExistence type="inferred from homology"/>
<dbReference type="PANTHER" id="PTHR13604:SF0">
    <property type="entry name" value="ABASIC SITE PROCESSING PROTEIN HMCES"/>
    <property type="match status" value="1"/>
</dbReference>
<organism evidence="9 10">
    <name type="scientific">Enterococcus gallinarum</name>
    <dbReference type="NCBI Taxonomy" id="1353"/>
    <lineage>
        <taxon>Bacteria</taxon>
        <taxon>Bacillati</taxon>
        <taxon>Bacillota</taxon>
        <taxon>Bacilli</taxon>
        <taxon>Lactobacillales</taxon>
        <taxon>Enterococcaceae</taxon>
        <taxon>Enterococcus</taxon>
    </lineage>
</organism>
<comment type="caution">
    <text evidence="9">The sequence shown here is derived from an EMBL/GenBank/DDBJ whole genome shotgun (WGS) entry which is preliminary data.</text>
</comment>
<dbReference type="InterPro" id="IPR036590">
    <property type="entry name" value="SRAP-like"/>
</dbReference>
<keyword evidence="4 8" id="KW-0378">Hydrolase</keyword>
<keyword evidence="7" id="KW-0456">Lyase</keyword>
<evidence type="ECO:0000256" key="4">
    <source>
        <dbReference type="ARBA" id="ARBA00022801"/>
    </source>
</evidence>
<evidence type="ECO:0000256" key="7">
    <source>
        <dbReference type="ARBA" id="ARBA00023239"/>
    </source>
</evidence>
<evidence type="ECO:0000313" key="10">
    <source>
        <dbReference type="Proteomes" id="UP000439965"/>
    </source>
</evidence>
<evidence type="ECO:0000256" key="2">
    <source>
        <dbReference type="ARBA" id="ARBA00022670"/>
    </source>
</evidence>
<keyword evidence="5" id="KW-0190">Covalent protein-DNA linkage</keyword>
<evidence type="ECO:0000256" key="1">
    <source>
        <dbReference type="ARBA" id="ARBA00008136"/>
    </source>
</evidence>
<sequence length="195" mass="22561">MCGRYFFDLSSEELKSYYDHVVLNAASKQVRVGYNEIFPSNHVVTLGLNKDSQIVPGVTKWGFQGFKKGQLMINARAETVEEKKTFSKAFKESRCVFPMTGFYEWDQEKNKILFSDEETEVMYVAGFYRIHKTGAGFETESIIMTTKPNKTVQPIHDRMPLILKKKQIKDWIVDLEFARNYLISTVTDLKWCIAG</sequence>
<dbReference type="Proteomes" id="UP000439965">
    <property type="component" value="Unassembled WGS sequence"/>
</dbReference>
<evidence type="ECO:0000256" key="8">
    <source>
        <dbReference type="RuleBase" id="RU364100"/>
    </source>
</evidence>
<dbReference type="RefSeq" id="WP_160806197.1">
    <property type="nucleotide sequence ID" value="NZ_WVTI01000016.1"/>
</dbReference>
<accession>A0A6I4XGR9</accession>
<name>A0A6I4XGR9_ENTGA</name>
<keyword evidence="2 8" id="KW-0645">Protease</keyword>
<dbReference type="GO" id="GO:0106300">
    <property type="term" value="P:protein-DNA covalent cross-linking repair"/>
    <property type="evidence" value="ECO:0007669"/>
    <property type="project" value="InterPro"/>
</dbReference>
<dbReference type="Pfam" id="PF02586">
    <property type="entry name" value="SRAP"/>
    <property type="match status" value="1"/>
</dbReference>
<dbReference type="InterPro" id="IPR003738">
    <property type="entry name" value="SRAP"/>
</dbReference>
<dbReference type="PANTHER" id="PTHR13604">
    <property type="entry name" value="DC12-RELATED"/>
    <property type="match status" value="1"/>
</dbReference>
<comment type="similarity">
    <text evidence="1 8">Belongs to the SOS response-associated peptidase family.</text>
</comment>
<reference evidence="9 10" key="1">
    <citation type="submission" date="2019-04" db="EMBL/GenBank/DDBJ databases">
        <title>Step-wise assembly of the neonatal virome modulated by breast feeding.</title>
        <authorList>
            <person name="Liang G."/>
            <person name="Bushman F."/>
        </authorList>
    </citation>
    <scope>NUCLEOTIDE SEQUENCE [LARGE SCALE GENOMIC DNA]</scope>
    <source>
        <strain evidence="9 10">E3404</strain>
    </source>
</reference>
<evidence type="ECO:0000313" key="9">
    <source>
        <dbReference type="EMBL" id="MXS27155.1"/>
    </source>
</evidence>
<dbReference type="GO" id="GO:0006508">
    <property type="term" value="P:proteolysis"/>
    <property type="evidence" value="ECO:0007669"/>
    <property type="project" value="UniProtKB-KW"/>
</dbReference>
<dbReference type="GO" id="GO:0016829">
    <property type="term" value="F:lyase activity"/>
    <property type="evidence" value="ECO:0007669"/>
    <property type="project" value="UniProtKB-KW"/>
</dbReference>
<evidence type="ECO:0000256" key="5">
    <source>
        <dbReference type="ARBA" id="ARBA00023124"/>
    </source>
</evidence>
<gene>
    <name evidence="9" type="ORF">GTI89_13930</name>
</gene>
<dbReference type="SUPFAM" id="SSF143081">
    <property type="entry name" value="BB1717-like"/>
    <property type="match status" value="1"/>
</dbReference>
<dbReference type="EMBL" id="WVTI01000016">
    <property type="protein sequence ID" value="MXS27155.1"/>
    <property type="molecule type" value="Genomic_DNA"/>
</dbReference>
<dbReference type="AlphaFoldDB" id="A0A6I4XGR9"/>
<evidence type="ECO:0000256" key="3">
    <source>
        <dbReference type="ARBA" id="ARBA00022763"/>
    </source>
</evidence>
<dbReference type="EC" id="3.4.-.-" evidence="8"/>
<protein>
    <recommendedName>
        <fullName evidence="8">Abasic site processing protein</fullName>
        <ecNumber evidence="8">3.4.-.-</ecNumber>
    </recommendedName>
</protein>
<dbReference type="GO" id="GO:0008233">
    <property type="term" value="F:peptidase activity"/>
    <property type="evidence" value="ECO:0007669"/>
    <property type="project" value="UniProtKB-KW"/>
</dbReference>